<dbReference type="InterPro" id="IPR051693">
    <property type="entry name" value="UPF0046_metallophosphoest"/>
</dbReference>
<dbReference type="SUPFAM" id="SSF56300">
    <property type="entry name" value="Metallo-dependent phosphatases"/>
    <property type="match status" value="1"/>
</dbReference>
<dbReference type="Proteomes" id="UP001498398">
    <property type="component" value="Unassembled WGS sequence"/>
</dbReference>
<gene>
    <name evidence="2" type="ORF">VKT23_017168</name>
</gene>
<dbReference type="Gene3D" id="3.60.21.10">
    <property type="match status" value="1"/>
</dbReference>
<dbReference type="PANTHER" id="PTHR12905:SF0">
    <property type="entry name" value="CALCINEURIN-LIKE PHOSPHOESTERASE DOMAIN-CONTAINING PROTEIN"/>
    <property type="match status" value="1"/>
</dbReference>
<dbReference type="PANTHER" id="PTHR12905">
    <property type="entry name" value="METALLOPHOSPHOESTERASE"/>
    <property type="match status" value="1"/>
</dbReference>
<dbReference type="Pfam" id="PF00149">
    <property type="entry name" value="Metallophos"/>
    <property type="match status" value="1"/>
</dbReference>
<organism evidence="2 3">
    <name type="scientific">Marasmiellus scandens</name>
    <dbReference type="NCBI Taxonomy" id="2682957"/>
    <lineage>
        <taxon>Eukaryota</taxon>
        <taxon>Fungi</taxon>
        <taxon>Dikarya</taxon>
        <taxon>Basidiomycota</taxon>
        <taxon>Agaricomycotina</taxon>
        <taxon>Agaricomycetes</taxon>
        <taxon>Agaricomycetidae</taxon>
        <taxon>Agaricales</taxon>
        <taxon>Marasmiineae</taxon>
        <taxon>Omphalotaceae</taxon>
        <taxon>Marasmiellus</taxon>
    </lineage>
</organism>
<evidence type="ECO:0000259" key="1">
    <source>
        <dbReference type="Pfam" id="PF00149"/>
    </source>
</evidence>
<proteinExistence type="predicted"/>
<reference evidence="2 3" key="1">
    <citation type="submission" date="2024-01" db="EMBL/GenBank/DDBJ databases">
        <title>A draft genome for the cacao thread blight pathogen Marasmiellus scandens.</title>
        <authorList>
            <person name="Baruah I.K."/>
            <person name="Leung J."/>
            <person name="Bukari Y."/>
            <person name="Amoako-Attah I."/>
            <person name="Meinhardt L.W."/>
            <person name="Bailey B.A."/>
            <person name="Cohen S.P."/>
        </authorList>
    </citation>
    <scope>NUCLEOTIDE SEQUENCE [LARGE SCALE GENOMIC DNA]</scope>
    <source>
        <strain evidence="2 3">GH-19</strain>
    </source>
</reference>
<sequence length="301" mass="33685">MSTRSTPDIPVAQPSLATPTTRVYTAYRTPASPHEGELPPHPGPSWTRFVCISDTHSFTDDLFEDQIPPGDFLLHSGDLSSWGKPKQLQKTMDWIGEMKGYEHKVLIAGNHDLCLDSESSFYNIKDPNAVQKLLKESREIMRGEEARTKGIVYLEYERIVLKTKAGKEWVFYGSPAAPRYAEGAFQYTDDIEAKAISAQIPSDVEILMTHTPPHGILDLTRRQKRAGCKRLAERLGKLSKVHLHIFGHIHESKGAQIVPVKHSDGIYATPDCYPSRRLERVAVNAAMQMADSPAIVVDLRN</sequence>
<dbReference type="CDD" id="cd07379">
    <property type="entry name" value="MPP_239FB"/>
    <property type="match status" value="1"/>
</dbReference>
<protein>
    <recommendedName>
        <fullName evidence="1">Calcineurin-like phosphoesterase domain-containing protein</fullName>
    </recommendedName>
</protein>
<feature type="domain" description="Calcineurin-like phosphoesterase" evidence="1">
    <location>
        <begin position="48"/>
        <end position="251"/>
    </location>
</feature>
<dbReference type="InterPro" id="IPR004843">
    <property type="entry name" value="Calcineurin-like_PHP"/>
</dbReference>
<comment type="caution">
    <text evidence="2">The sequence shown here is derived from an EMBL/GenBank/DDBJ whole genome shotgun (WGS) entry which is preliminary data.</text>
</comment>
<keyword evidence="3" id="KW-1185">Reference proteome</keyword>
<evidence type="ECO:0000313" key="2">
    <source>
        <dbReference type="EMBL" id="KAK7440226.1"/>
    </source>
</evidence>
<dbReference type="InterPro" id="IPR029052">
    <property type="entry name" value="Metallo-depent_PP-like"/>
</dbReference>
<evidence type="ECO:0000313" key="3">
    <source>
        <dbReference type="Proteomes" id="UP001498398"/>
    </source>
</evidence>
<accession>A0ABR1IX54</accession>
<name>A0ABR1IX54_9AGAR</name>
<dbReference type="EMBL" id="JBANRG010000069">
    <property type="protein sequence ID" value="KAK7440226.1"/>
    <property type="molecule type" value="Genomic_DNA"/>
</dbReference>